<feature type="site" description="Participates in a stacking interaction with the thymidine ring of dTDP-4-oxo-6-deoxyglucose" evidence="6">
    <location>
        <position position="138"/>
    </location>
</feature>
<comment type="subunit">
    <text evidence="7">Homodimer.</text>
</comment>
<protein>
    <recommendedName>
        <fullName evidence="4 7">dTDP-4-dehydrorhamnose 3,5-epimerase</fullName>
        <ecNumber evidence="3 7">5.1.3.13</ecNumber>
    </recommendedName>
    <alternativeName>
        <fullName evidence="7">Thymidine diphospho-4-keto-rhamnose 3,5-epimerase</fullName>
    </alternativeName>
</protein>
<dbReference type="Proteomes" id="UP000589085">
    <property type="component" value="Unassembled WGS sequence"/>
</dbReference>
<dbReference type="Gene3D" id="2.60.120.10">
    <property type="entry name" value="Jelly Rolls"/>
    <property type="match status" value="1"/>
</dbReference>
<dbReference type="EC" id="5.1.3.13" evidence="3 7"/>
<evidence type="ECO:0000256" key="2">
    <source>
        <dbReference type="ARBA" id="ARBA00001997"/>
    </source>
</evidence>
<evidence type="ECO:0000313" key="9">
    <source>
        <dbReference type="Proteomes" id="UP000589085"/>
    </source>
</evidence>
<name>A0A7W4IDT5_9PROT</name>
<proteinExistence type="inferred from homology"/>
<dbReference type="RefSeq" id="WP_182997938.1">
    <property type="nucleotide sequence ID" value="NZ_JABEQJ010000016.1"/>
</dbReference>
<evidence type="ECO:0000256" key="4">
    <source>
        <dbReference type="ARBA" id="ARBA00019595"/>
    </source>
</evidence>
<reference evidence="8 9" key="1">
    <citation type="submission" date="2020-04" db="EMBL/GenBank/DDBJ databases">
        <title>Description of novel Gluconacetobacter.</title>
        <authorList>
            <person name="Sombolestani A."/>
        </authorList>
    </citation>
    <scope>NUCLEOTIDE SEQUENCE [LARGE SCALE GENOMIC DNA]</scope>
    <source>
        <strain evidence="8 9">LMG 19747</strain>
    </source>
</reference>
<dbReference type="GO" id="GO:0000271">
    <property type="term" value="P:polysaccharide biosynthetic process"/>
    <property type="evidence" value="ECO:0007669"/>
    <property type="project" value="TreeGrafter"/>
</dbReference>
<evidence type="ECO:0000256" key="3">
    <source>
        <dbReference type="ARBA" id="ARBA00012098"/>
    </source>
</evidence>
<evidence type="ECO:0000313" key="8">
    <source>
        <dbReference type="EMBL" id="MBB2161071.1"/>
    </source>
</evidence>
<dbReference type="InterPro" id="IPR014710">
    <property type="entry name" value="RmlC-like_jellyroll"/>
</dbReference>
<dbReference type="PANTHER" id="PTHR21047:SF2">
    <property type="entry name" value="THYMIDINE DIPHOSPHO-4-KETO-RHAMNOSE 3,5-EPIMERASE"/>
    <property type="match status" value="1"/>
</dbReference>
<accession>A0A7W4IDT5</accession>
<feature type="active site" description="Proton acceptor" evidence="5">
    <location>
        <position position="62"/>
    </location>
</feature>
<dbReference type="SUPFAM" id="SSF51182">
    <property type="entry name" value="RmlC-like cupins"/>
    <property type="match status" value="1"/>
</dbReference>
<dbReference type="EMBL" id="JABEQJ010000016">
    <property type="protein sequence ID" value="MBB2161071.1"/>
    <property type="molecule type" value="Genomic_DNA"/>
</dbReference>
<evidence type="ECO:0000256" key="1">
    <source>
        <dbReference type="ARBA" id="ARBA00001298"/>
    </source>
</evidence>
<dbReference type="Pfam" id="PF00908">
    <property type="entry name" value="dTDP_sugar_isom"/>
    <property type="match status" value="1"/>
</dbReference>
<evidence type="ECO:0000256" key="5">
    <source>
        <dbReference type="PIRSR" id="PIRSR600888-1"/>
    </source>
</evidence>
<dbReference type="UniPathway" id="UPA00124"/>
<evidence type="ECO:0000256" key="6">
    <source>
        <dbReference type="PIRSR" id="PIRSR600888-3"/>
    </source>
</evidence>
<comment type="catalytic activity">
    <reaction evidence="1 7">
        <text>dTDP-4-dehydro-6-deoxy-alpha-D-glucose = dTDP-4-dehydro-beta-L-rhamnose</text>
        <dbReference type="Rhea" id="RHEA:16969"/>
        <dbReference type="ChEBI" id="CHEBI:57649"/>
        <dbReference type="ChEBI" id="CHEBI:62830"/>
        <dbReference type="EC" id="5.1.3.13"/>
    </reaction>
</comment>
<dbReference type="InterPro" id="IPR000888">
    <property type="entry name" value="RmlC-like"/>
</dbReference>
<dbReference type="GO" id="GO:0008830">
    <property type="term" value="F:dTDP-4-dehydrorhamnose 3,5-epimerase activity"/>
    <property type="evidence" value="ECO:0007669"/>
    <property type="project" value="UniProtKB-UniRule"/>
</dbReference>
<sequence length="204" mass="22305">MIFHETTLKDAMLIDPEPRGDDRGFFARMMCREAFAAHGLIGDFVQHNMSFSRNRGTVRGLHFQRGAHAEAKLMRCTRGEIVDVIVDLRGTSPTYLKHEAFHLTAENRRLLYVPPGFAHGFQTLTDDVEVFYPVSAAYAPGMEGGLRHDDPLIGIAWPLEVSGLSAKDASWPLLRRGAPPIFPGGAAERERAATGAGIIGAAPP</sequence>
<dbReference type="PANTHER" id="PTHR21047">
    <property type="entry name" value="DTDP-6-DEOXY-D-GLUCOSE-3,5 EPIMERASE"/>
    <property type="match status" value="1"/>
</dbReference>
<feature type="active site" description="Proton donor" evidence="5">
    <location>
        <position position="132"/>
    </location>
</feature>
<gene>
    <name evidence="8" type="primary">rfbC</name>
    <name evidence="8" type="ORF">HLH48_12965</name>
</gene>
<dbReference type="GO" id="GO:0005829">
    <property type="term" value="C:cytosol"/>
    <property type="evidence" value="ECO:0007669"/>
    <property type="project" value="TreeGrafter"/>
</dbReference>
<evidence type="ECO:0000256" key="7">
    <source>
        <dbReference type="RuleBase" id="RU364069"/>
    </source>
</evidence>
<comment type="function">
    <text evidence="2 7">Catalyzes the epimerization of the C3' and C5'positions of dTDP-6-deoxy-D-xylo-4-hexulose, forming dTDP-6-deoxy-L-lyxo-4-hexulose.</text>
</comment>
<comment type="pathway">
    <text evidence="7">Carbohydrate biosynthesis; dTDP-L-rhamnose biosynthesis.</text>
</comment>
<keyword evidence="7 8" id="KW-0413">Isomerase</keyword>
<dbReference type="GO" id="GO:0019305">
    <property type="term" value="P:dTDP-rhamnose biosynthetic process"/>
    <property type="evidence" value="ECO:0007669"/>
    <property type="project" value="UniProtKB-UniRule"/>
</dbReference>
<dbReference type="InterPro" id="IPR011051">
    <property type="entry name" value="RmlC_Cupin_sf"/>
</dbReference>
<dbReference type="NCBIfam" id="TIGR01221">
    <property type="entry name" value="rmlC"/>
    <property type="match status" value="1"/>
</dbReference>
<organism evidence="8 9">
    <name type="scientific">Gluconacetobacter sacchari</name>
    <dbReference type="NCBI Taxonomy" id="92759"/>
    <lineage>
        <taxon>Bacteria</taxon>
        <taxon>Pseudomonadati</taxon>
        <taxon>Pseudomonadota</taxon>
        <taxon>Alphaproteobacteria</taxon>
        <taxon>Acetobacterales</taxon>
        <taxon>Acetobacteraceae</taxon>
        <taxon>Gluconacetobacter</taxon>
    </lineage>
</organism>
<dbReference type="AlphaFoldDB" id="A0A7W4IDT5"/>
<comment type="similarity">
    <text evidence="7">Belongs to the dTDP-4-dehydrorhamnose 3,5-epimerase family.</text>
</comment>
<comment type="caution">
    <text evidence="8">The sequence shown here is derived from an EMBL/GenBank/DDBJ whole genome shotgun (WGS) entry which is preliminary data.</text>
</comment>
<dbReference type="CDD" id="cd00438">
    <property type="entry name" value="cupin_RmlC"/>
    <property type="match status" value="1"/>
</dbReference>